<name>A0A8J5WX46_ZIZPA</name>
<dbReference type="Proteomes" id="UP000729402">
    <property type="component" value="Unassembled WGS sequence"/>
</dbReference>
<proteinExistence type="predicted"/>
<comment type="caution">
    <text evidence="1">The sequence shown here is derived from an EMBL/GenBank/DDBJ whole genome shotgun (WGS) entry which is preliminary data.</text>
</comment>
<organism evidence="1 2">
    <name type="scientific">Zizania palustris</name>
    <name type="common">Northern wild rice</name>
    <dbReference type="NCBI Taxonomy" id="103762"/>
    <lineage>
        <taxon>Eukaryota</taxon>
        <taxon>Viridiplantae</taxon>
        <taxon>Streptophyta</taxon>
        <taxon>Embryophyta</taxon>
        <taxon>Tracheophyta</taxon>
        <taxon>Spermatophyta</taxon>
        <taxon>Magnoliopsida</taxon>
        <taxon>Liliopsida</taxon>
        <taxon>Poales</taxon>
        <taxon>Poaceae</taxon>
        <taxon>BOP clade</taxon>
        <taxon>Oryzoideae</taxon>
        <taxon>Oryzeae</taxon>
        <taxon>Zizaniinae</taxon>
        <taxon>Zizania</taxon>
    </lineage>
</organism>
<gene>
    <name evidence="1" type="ORF">GUJ93_ZPchr0013g36399</name>
</gene>
<keyword evidence="2" id="KW-1185">Reference proteome</keyword>
<evidence type="ECO:0000313" key="2">
    <source>
        <dbReference type="Proteomes" id="UP000729402"/>
    </source>
</evidence>
<accession>A0A8J5WX46</accession>
<evidence type="ECO:0000313" key="1">
    <source>
        <dbReference type="EMBL" id="KAG8096544.1"/>
    </source>
</evidence>
<protein>
    <submittedName>
        <fullName evidence="1">Uncharacterized protein</fullName>
    </submittedName>
</protein>
<reference evidence="1" key="2">
    <citation type="submission" date="2021-02" db="EMBL/GenBank/DDBJ databases">
        <authorList>
            <person name="Kimball J.A."/>
            <person name="Haas M.W."/>
            <person name="Macchietto M."/>
            <person name="Kono T."/>
            <person name="Duquette J."/>
            <person name="Shao M."/>
        </authorList>
    </citation>
    <scope>NUCLEOTIDE SEQUENCE</scope>
    <source>
        <tissue evidence="1">Fresh leaf tissue</tissue>
    </source>
</reference>
<sequence length="66" mass="7277">MTLHCVHNIDATPDVLWSPKQGTTELRREEVLESCWVLGFAVGGDFVFLSFSRLCDGLQGGVKPGR</sequence>
<reference evidence="1" key="1">
    <citation type="journal article" date="2021" name="bioRxiv">
        <title>Whole Genome Assembly and Annotation of Northern Wild Rice, Zizania palustris L., Supports a Whole Genome Duplication in the Zizania Genus.</title>
        <authorList>
            <person name="Haas M."/>
            <person name="Kono T."/>
            <person name="Macchietto M."/>
            <person name="Millas R."/>
            <person name="McGilp L."/>
            <person name="Shao M."/>
            <person name="Duquette J."/>
            <person name="Hirsch C.N."/>
            <person name="Kimball J."/>
        </authorList>
    </citation>
    <scope>NUCLEOTIDE SEQUENCE</scope>
    <source>
        <tissue evidence="1">Fresh leaf tissue</tissue>
    </source>
</reference>
<dbReference type="AlphaFoldDB" id="A0A8J5WX46"/>
<dbReference type="EMBL" id="JAAALK010000079">
    <property type="protein sequence ID" value="KAG8096544.1"/>
    <property type="molecule type" value="Genomic_DNA"/>
</dbReference>